<dbReference type="PANTHER" id="PTHR43798:SF31">
    <property type="entry name" value="AB HYDROLASE SUPERFAMILY PROTEIN YCLE"/>
    <property type="match status" value="1"/>
</dbReference>
<evidence type="ECO:0000313" key="4">
    <source>
        <dbReference type="EMBL" id="NMO15707.1"/>
    </source>
</evidence>
<comment type="caution">
    <text evidence="4">The sequence shown here is derived from an EMBL/GenBank/DDBJ whole genome shotgun (WGS) entry which is preliminary data.</text>
</comment>
<dbReference type="GO" id="GO:0016787">
    <property type="term" value="F:hydrolase activity"/>
    <property type="evidence" value="ECO:0007669"/>
    <property type="project" value="UniProtKB-KW"/>
</dbReference>
<dbReference type="InterPro" id="IPR000073">
    <property type="entry name" value="AB_hydrolase_1"/>
</dbReference>
<evidence type="ECO:0000313" key="5">
    <source>
        <dbReference type="Proteomes" id="UP000518300"/>
    </source>
</evidence>
<dbReference type="Proteomes" id="UP000518300">
    <property type="component" value="Unassembled WGS sequence"/>
</dbReference>
<dbReference type="Pfam" id="PF12697">
    <property type="entry name" value="Abhydrolase_6"/>
    <property type="match status" value="1"/>
</dbReference>
<feature type="signal peptide" evidence="2">
    <location>
        <begin position="1"/>
        <end position="32"/>
    </location>
</feature>
<protein>
    <submittedName>
        <fullName evidence="4">Alpha/beta hydrolase</fullName>
    </submittedName>
</protein>
<dbReference type="InterPro" id="IPR050266">
    <property type="entry name" value="AB_hydrolase_sf"/>
</dbReference>
<keyword evidence="1 4" id="KW-0378">Hydrolase</keyword>
<name>A0A848LAR1_9BACT</name>
<organism evidence="4 5">
    <name type="scientific">Pyxidicoccus fallax</name>
    <dbReference type="NCBI Taxonomy" id="394095"/>
    <lineage>
        <taxon>Bacteria</taxon>
        <taxon>Pseudomonadati</taxon>
        <taxon>Myxococcota</taxon>
        <taxon>Myxococcia</taxon>
        <taxon>Myxococcales</taxon>
        <taxon>Cystobacterineae</taxon>
        <taxon>Myxococcaceae</taxon>
        <taxon>Pyxidicoccus</taxon>
    </lineage>
</organism>
<evidence type="ECO:0000259" key="3">
    <source>
        <dbReference type="Pfam" id="PF12697"/>
    </source>
</evidence>
<dbReference type="EMBL" id="JABBJJ010000045">
    <property type="protein sequence ID" value="NMO15707.1"/>
    <property type="molecule type" value="Genomic_DNA"/>
</dbReference>
<dbReference type="AlphaFoldDB" id="A0A848LAR1"/>
<gene>
    <name evidence="4" type="ORF">HG543_12710</name>
</gene>
<feature type="domain" description="AB hydrolase-1" evidence="3">
    <location>
        <begin position="74"/>
        <end position="314"/>
    </location>
</feature>
<reference evidence="4 5" key="1">
    <citation type="submission" date="2020-04" db="EMBL/GenBank/DDBJ databases">
        <title>Draft genome of Pyxidicoccus fallax type strain.</title>
        <authorList>
            <person name="Whitworth D.E."/>
        </authorList>
    </citation>
    <scope>NUCLEOTIDE SEQUENCE [LARGE SCALE GENOMIC DNA]</scope>
    <source>
        <strain evidence="4 5">DSM 14698</strain>
    </source>
</reference>
<proteinExistence type="predicted"/>
<dbReference type="Gene3D" id="3.40.50.1820">
    <property type="entry name" value="alpha/beta hydrolase"/>
    <property type="match status" value="1"/>
</dbReference>
<dbReference type="SUPFAM" id="SSF53474">
    <property type="entry name" value="alpha/beta-Hydrolases"/>
    <property type="match status" value="1"/>
</dbReference>
<feature type="chain" id="PRO_5032321648" evidence="2">
    <location>
        <begin position="33"/>
        <end position="340"/>
    </location>
</feature>
<dbReference type="GO" id="GO:0016020">
    <property type="term" value="C:membrane"/>
    <property type="evidence" value="ECO:0007669"/>
    <property type="project" value="TreeGrafter"/>
</dbReference>
<dbReference type="PANTHER" id="PTHR43798">
    <property type="entry name" value="MONOACYLGLYCEROL LIPASE"/>
    <property type="match status" value="1"/>
</dbReference>
<dbReference type="RefSeq" id="WP_169344990.1">
    <property type="nucleotide sequence ID" value="NZ_JABBJJ010000045.1"/>
</dbReference>
<accession>A0A848LAR1</accession>
<sequence length="340" mass="36749">MAITSRSMTLLLEQAVLALAVLTGVATGVAHAQSPDRTQVERLTFPVPGPCAGGCKVVGYLYHDGTPSGRPLQVLVHGGTYDHQYWDLLELNGRAYSYARYMVRRQYTVLAIDQLGAGESSRPDGDALTVDVASAAVDQVVRAMRGGQNALGLSFERIALVGHSLGSNVSIHAQGSLRTPVDALVSTGLGHVAHELPLPEELVDRALDAPYWHMTPAERTASFFHAPEVDPDMVAYDNARFTHPISRGIFLTAMARTFEPAATKVDAVNVPVLVQLADHDVLFGSAYADGEAALWSAAPEVTVQRLENIGHCYNSHLTRHESWRGIASWLGRVLARAHEM</sequence>
<evidence type="ECO:0000256" key="1">
    <source>
        <dbReference type="ARBA" id="ARBA00022801"/>
    </source>
</evidence>
<keyword evidence="5" id="KW-1185">Reference proteome</keyword>
<evidence type="ECO:0000256" key="2">
    <source>
        <dbReference type="SAM" id="SignalP"/>
    </source>
</evidence>
<dbReference type="InterPro" id="IPR029058">
    <property type="entry name" value="AB_hydrolase_fold"/>
</dbReference>
<keyword evidence="2" id="KW-0732">Signal</keyword>